<dbReference type="InterPro" id="IPR029001">
    <property type="entry name" value="ITPase-like_fam"/>
</dbReference>
<comment type="caution">
    <text evidence="4">Lacks conserved residue(s) required for the propagation of feature annotation.</text>
</comment>
<dbReference type="GO" id="GO:0036218">
    <property type="term" value="F:dTTP diphosphatase activity"/>
    <property type="evidence" value="ECO:0007669"/>
    <property type="project" value="RHEA"/>
</dbReference>
<proteinExistence type="inferred from homology"/>
<accession>A0A2M8RU99</accession>
<feature type="site" description="Important for substrate specificity" evidence="4">
    <location>
        <position position="161"/>
    </location>
</feature>
<dbReference type="GO" id="GO:0009117">
    <property type="term" value="P:nucleotide metabolic process"/>
    <property type="evidence" value="ECO:0007669"/>
    <property type="project" value="UniProtKB-KW"/>
</dbReference>
<dbReference type="PANTHER" id="PTHR43213:SF5">
    <property type="entry name" value="BIFUNCTIONAL DTTP_UTP PYROPHOSPHATASE_METHYLTRANSFERASE PROTEIN-RELATED"/>
    <property type="match status" value="1"/>
</dbReference>
<evidence type="ECO:0000313" key="6">
    <source>
        <dbReference type="Proteomes" id="UP000230282"/>
    </source>
</evidence>
<dbReference type="RefSeq" id="WP_100297178.1">
    <property type="nucleotide sequence ID" value="NZ_PHGZ01000020.1"/>
</dbReference>
<dbReference type="EC" id="3.6.1.9" evidence="4"/>
<dbReference type="EMBL" id="PHGZ01000020">
    <property type="protein sequence ID" value="PJG82466.1"/>
    <property type="molecule type" value="Genomic_DNA"/>
</dbReference>
<evidence type="ECO:0000256" key="3">
    <source>
        <dbReference type="ARBA" id="ARBA00023080"/>
    </source>
</evidence>
<dbReference type="GO" id="GO:0005737">
    <property type="term" value="C:cytoplasm"/>
    <property type="evidence" value="ECO:0007669"/>
    <property type="project" value="UniProtKB-SubCell"/>
</dbReference>
<comment type="function">
    <text evidence="4">Nucleoside triphosphate pyrophosphatase that hydrolyzes dTTP and UTP. May have a dual role in cell division arrest and in preventing the incorporation of modified nucleotides into cellular nucleic acids.</text>
</comment>
<dbReference type="AlphaFoldDB" id="A0A2M8RU99"/>
<dbReference type="PANTHER" id="PTHR43213">
    <property type="entry name" value="BIFUNCTIONAL DTTP/UTP PYROPHOSPHATASE/METHYLTRANSFERASE PROTEIN-RELATED"/>
    <property type="match status" value="1"/>
</dbReference>
<dbReference type="Proteomes" id="UP000230282">
    <property type="component" value="Unassembled WGS sequence"/>
</dbReference>
<dbReference type="OrthoDB" id="9807767at2"/>
<evidence type="ECO:0000256" key="2">
    <source>
        <dbReference type="ARBA" id="ARBA00022801"/>
    </source>
</evidence>
<reference evidence="5 6" key="1">
    <citation type="submission" date="2017-11" db="EMBL/GenBank/DDBJ databases">
        <title>Reclassification of Bisgaard taxon 5 as Caviibacterium pharyngocola gen. nov., sp. nov.</title>
        <authorList>
            <person name="Christensen H."/>
        </authorList>
    </citation>
    <scope>NUCLEOTIDE SEQUENCE [LARGE SCALE GENOMIC DNA]</scope>
    <source>
        <strain evidence="5 6">7_3</strain>
    </source>
</reference>
<evidence type="ECO:0000256" key="4">
    <source>
        <dbReference type="HAMAP-Rule" id="MF_00528"/>
    </source>
</evidence>
<protein>
    <recommendedName>
        <fullName evidence="4">dTTP/UTP pyrophosphatase</fullName>
        <shortName evidence="4">dTTPase/UTPase</shortName>
        <ecNumber evidence="4">3.6.1.9</ecNumber>
    </recommendedName>
    <alternativeName>
        <fullName evidence="4">Nucleoside triphosphate pyrophosphatase</fullName>
    </alternativeName>
    <alternativeName>
        <fullName evidence="4">Nucleotide pyrophosphatase</fullName>
        <shortName evidence="4">Nucleotide PPase</shortName>
    </alternativeName>
</protein>
<keyword evidence="3 4" id="KW-0546">Nucleotide metabolism</keyword>
<gene>
    <name evidence="5" type="ORF">CVP04_09015</name>
</gene>
<sequence length="198" mass="21819">MQNTQLYLASGSPRRLQLLQQLGLQIEVFAAEIDETPSPMETPQHYVQRMAREKNQAARTLWQKQRGNAPHLPVLSADTIVVSNGQILGKPRDAAHAKAMLRQLSASTHQVLTALCLSYENQLLSDLNISQVRFRALTEAEIDGYIRSSEPLDKAGAYGIQGLGGIFIEHIEGSFTGVMGLPIFECAQLLRRAGVNLL</sequence>
<organism evidence="5 6">
    <name type="scientific">Caviibacterium pharyngocola</name>
    <dbReference type="NCBI Taxonomy" id="28159"/>
    <lineage>
        <taxon>Bacteria</taxon>
        <taxon>Pseudomonadati</taxon>
        <taxon>Pseudomonadota</taxon>
        <taxon>Gammaproteobacteria</taxon>
        <taxon>Pasteurellales</taxon>
        <taxon>Pasteurellaceae</taxon>
        <taxon>Caviibacterium</taxon>
    </lineage>
</organism>
<keyword evidence="4" id="KW-0963">Cytoplasm</keyword>
<feature type="active site" description="Proton acceptor" evidence="4">
    <location>
        <position position="78"/>
    </location>
</feature>
<comment type="caution">
    <text evidence="5">The sequence shown here is derived from an EMBL/GenBank/DDBJ whole genome shotgun (WGS) entry which is preliminary data.</text>
</comment>
<dbReference type="PIRSF" id="PIRSF006305">
    <property type="entry name" value="Maf"/>
    <property type="match status" value="1"/>
</dbReference>
<name>A0A2M8RU99_9PAST</name>
<dbReference type="NCBIfam" id="TIGR00172">
    <property type="entry name" value="maf"/>
    <property type="match status" value="1"/>
</dbReference>
<dbReference type="Pfam" id="PF02545">
    <property type="entry name" value="Maf"/>
    <property type="match status" value="1"/>
</dbReference>
<comment type="subcellular location">
    <subcellularLocation>
        <location evidence="4">Cytoplasm</location>
    </subcellularLocation>
</comment>
<comment type="catalytic activity">
    <reaction evidence="4">
        <text>dTTP + H2O = dTMP + diphosphate + H(+)</text>
        <dbReference type="Rhea" id="RHEA:28534"/>
        <dbReference type="ChEBI" id="CHEBI:15377"/>
        <dbReference type="ChEBI" id="CHEBI:15378"/>
        <dbReference type="ChEBI" id="CHEBI:33019"/>
        <dbReference type="ChEBI" id="CHEBI:37568"/>
        <dbReference type="ChEBI" id="CHEBI:63528"/>
        <dbReference type="EC" id="3.6.1.9"/>
    </reaction>
</comment>
<dbReference type="Gene3D" id="3.90.950.10">
    <property type="match status" value="1"/>
</dbReference>
<dbReference type="SUPFAM" id="SSF52972">
    <property type="entry name" value="ITPase-like"/>
    <property type="match status" value="1"/>
</dbReference>
<evidence type="ECO:0000256" key="1">
    <source>
        <dbReference type="ARBA" id="ARBA00001968"/>
    </source>
</evidence>
<feature type="site" description="Important for substrate specificity" evidence="4">
    <location>
        <position position="79"/>
    </location>
</feature>
<dbReference type="InterPro" id="IPR003697">
    <property type="entry name" value="Maf-like"/>
</dbReference>
<evidence type="ECO:0000313" key="5">
    <source>
        <dbReference type="EMBL" id="PJG82466.1"/>
    </source>
</evidence>
<comment type="catalytic activity">
    <reaction evidence="4">
        <text>UTP + H2O = UMP + diphosphate + H(+)</text>
        <dbReference type="Rhea" id="RHEA:29395"/>
        <dbReference type="ChEBI" id="CHEBI:15377"/>
        <dbReference type="ChEBI" id="CHEBI:15378"/>
        <dbReference type="ChEBI" id="CHEBI:33019"/>
        <dbReference type="ChEBI" id="CHEBI:46398"/>
        <dbReference type="ChEBI" id="CHEBI:57865"/>
        <dbReference type="EC" id="3.6.1.9"/>
    </reaction>
</comment>
<comment type="cofactor">
    <cofactor evidence="1 4">
        <name>a divalent metal cation</name>
        <dbReference type="ChEBI" id="CHEBI:60240"/>
    </cofactor>
</comment>
<comment type="similarity">
    <text evidence="4">Belongs to the Maf family. YhdE subfamily.</text>
</comment>
<feature type="site" description="Important for substrate specificity" evidence="4">
    <location>
        <position position="14"/>
    </location>
</feature>
<keyword evidence="2 4" id="KW-0378">Hydrolase</keyword>
<dbReference type="HAMAP" id="MF_00528">
    <property type="entry name" value="Maf"/>
    <property type="match status" value="1"/>
</dbReference>
<dbReference type="GO" id="GO:0036221">
    <property type="term" value="F:UTP diphosphatase activity"/>
    <property type="evidence" value="ECO:0007669"/>
    <property type="project" value="RHEA"/>
</dbReference>
<keyword evidence="6" id="KW-1185">Reference proteome</keyword>
<dbReference type="CDD" id="cd00555">
    <property type="entry name" value="Maf"/>
    <property type="match status" value="1"/>
</dbReference>